<keyword evidence="10" id="KW-1185">Reference proteome</keyword>
<evidence type="ECO:0000256" key="5">
    <source>
        <dbReference type="ARBA" id="ARBA00048470"/>
    </source>
</evidence>
<dbReference type="PANTHER" id="PTHR43413:SF1">
    <property type="entry name" value="SIROHEME DECARBOXYLASE NIRL SUBUNIT"/>
    <property type="match status" value="1"/>
</dbReference>
<feature type="domain" description="Siroheme decarboxylase AsnC-like ligand binding" evidence="7">
    <location>
        <begin position="86"/>
        <end position="157"/>
    </location>
</feature>
<evidence type="ECO:0000256" key="3">
    <source>
        <dbReference type="ARBA" id="ARBA00023457"/>
    </source>
</evidence>
<dbReference type="FunFam" id="3.30.70.3460:FF:000001">
    <property type="entry name" value="Heme d1 biosynthesis protein NirG"/>
    <property type="match status" value="1"/>
</dbReference>
<evidence type="ECO:0000259" key="8">
    <source>
        <dbReference type="Pfam" id="PF22451"/>
    </source>
</evidence>
<dbReference type="Pfam" id="PF17805">
    <property type="entry name" value="AsnC_trans_reg2"/>
    <property type="match status" value="1"/>
</dbReference>
<dbReference type="InterPro" id="IPR040523">
    <property type="entry name" value="AsnC_trans_reg2"/>
</dbReference>
<dbReference type="GO" id="GO:0016829">
    <property type="term" value="F:lyase activity"/>
    <property type="evidence" value="ECO:0007669"/>
    <property type="project" value="UniProtKB-KW"/>
</dbReference>
<dbReference type="InterPro" id="IPR050684">
    <property type="entry name" value="HTH-Siroheme_Decarb"/>
</dbReference>
<dbReference type="Pfam" id="PF22451">
    <property type="entry name" value="NirdL-like_HTH"/>
    <property type="match status" value="1"/>
</dbReference>
<dbReference type="EC" id="4.1.1.111" evidence="4"/>
<evidence type="ECO:0000256" key="4">
    <source>
        <dbReference type="ARBA" id="ARBA00023471"/>
    </source>
</evidence>
<evidence type="ECO:0000256" key="1">
    <source>
        <dbReference type="ARBA" id="ARBA00023239"/>
    </source>
</evidence>
<sequence length="184" mass="20620">MHARSDVVSAAKAVRQGLLDQVDAQLMDRLHGGFPLSERPYADVAADLGLSEEDVLTRLQRLLDSRMLTRFGPLFQIERAGGQFLLAAMAVPEADFERVTEVVNAQREVAHNYRRTHRLNMWFVVAAGSPDEVEATCARIESTTGLHVHRFPKEREYFIELRLSALAAWARQHASAHQGDHHAG</sequence>
<gene>
    <name evidence="9" type="ORF">DEH84_05455</name>
</gene>
<dbReference type="InterPro" id="IPR036388">
    <property type="entry name" value="WH-like_DNA-bd_sf"/>
</dbReference>
<dbReference type="AlphaFoldDB" id="A0A2U8FPE7"/>
<dbReference type="KEGG" id="aon:DEH84_05455"/>
<organism evidence="9 10">
    <name type="scientific">Aquabacterium olei</name>
    <dbReference type="NCBI Taxonomy" id="1296669"/>
    <lineage>
        <taxon>Bacteria</taxon>
        <taxon>Pseudomonadati</taxon>
        <taxon>Pseudomonadota</taxon>
        <taxon>Betaproteobacteria</taxon>
        <taxon>Burkholderiales</taxon>
        <taxon>Aquabacterium</taxon>
    </lineage>
</organism>
<comment type="pathway">
    <text evidence="2">Porphyrin-containing compound metabolism.</text>
</comment>
<feature type="domain" description="Siroheme decarboxylase NirL-like HTH" evidence="8">
    <location>
        <begin position="23"/>
        <end position="66"/>
    </location>
</feature>
<dbReference type="Gene3D" id="1.10.10.10">
    <property type="entry name" value="Winged helix-like DNA-binding domain superfamily/Winged helix DNA-binding domain"/>
    <property type="match status" value="1"/>
</dbReference>
<dbReference type="EMBL" id="CP029210">
    <property type="protein sequence ID" value="AWI52931.1"/>
    <property type="molecule type" value="Genomic_DNA"/>
</dbReference>
<name>A0A2U8FPE7_9BURK</name>
<evidence type="ECO:0000313" key="10">
    <source>
        <dbReference type="Proteomes" id="UP000244892"/>
    </source>
</evidence>
<dbReference type="OrthoDB" id="9806536at2"/>
<evidence type="ECO:0000259" key="7">
    <source>
        <dbReference type="Pfam" id="PF17805"/>
    </source>
</evidence>
<comment type="catalytic activity">
    <reaction evidence="5">
        <text>siroheme + 2 H(+) = 12,18-didecarboxysiroheme + 2 CO2</text>
        <dbReference type="Rhea" id="RHEA:19093"/>
        <dbReference type="ChEBI" id="CHEBI:15378"/>
        <dbReference type="ChEBI" id="CHEBI:16526"/>
        <dbReference type="ChEBI" id="CHEBI:60052"/>
        <dbReference type="ChEBI" id="CHEBI:140497"/>
        <dbReference type="EC" id="4.1.1.111"/>
    </reaction>
</comment>
<dbReference type="Proteomes" id="UP000244892">
    <property type="component" value="Chromosome"/>
</dbReference>
<dbReference type="PANTHER" id="PTHR43413">
    <property type="entry name" value="TRANSCRIPTIONAL REGULATOR, ASNC FAMILY"/>
    <property type="match status" value="1"/>
</dbReference>
<protein>
    <recommendedName>
        <fullName evidence="6">Siroheme decarboxylase NirG subunit</fullName>
        <ecNumber evidence="4">4.1.1.111</ecNumber>
    </recommendedName>
</protein>
<evidence type="ECO:0000313" key="9">
    <source>
        <dbReference type="EMBL" id="AWI52931.1"/>
    </source>
</evidence>
<accession>A0A2U8FPE7</accession>
<dbReference type="InterPro" id="IPR053953">
    <property type="entry name" value="NirdL-like_HTH"/>
</dbReference>
<evidence type="ECO:0000256" key="2">
    <source>
        <dbReference type="ARBA" id="ARBA00023444"/>
    </source>
</evidence>
<dbReference type="Gene3D" id="3.30.70.3460">
    <property type="match status" value="1"/>
</dbReference>
<proteinExistence type="inferred from homology"/>
<comment type="similarity">
    <text evidence="3">Belongs to the Ahb/Nir family.</text>
</comment>
<keyword evidence="1" id="KW-0456">Lyase</keyword>
<reference evidence="9 10" key="1">
    <citation type="submission" date="2018-05" db="EMBL/GenBank/DDBJ databases">
        <title>complete genome sequence of Aquabacterium olei NBRC 110486.</title>
        <authorList>
            <person name="Tang B."/>
            <person name="Chang J."/>
            <person name="Zhang L."/>
            <person name="Yang H."/>
        </authorList>
    </citation>
    <scope>NUCLEOTIDE SEQUENCE [LARGE SCALE GENOMIC DNA]</scope>
    <source>
        <strain evidence="9 10">NBRC 110486</strain>
    </source>
</reference>
<evidence type="ECO:0000256" key="6">
    <source>
        <dbReference type="ARBA" id="ARBA00073232"/>
    </source>
</evidence>